<evidence type="ECO:0000256" key="1">
    <source>
        <dbReference type="SAM" id="MobiDB-lite"/>
    </source>
</evidence>
<feature type="region of interest" description="Disordered" evidence="1">
    <location>
        <begin position="92"/>
        <end position="111"/>
    </location>
</feature>
<dbReference type="AlphaFoldDB" id="A0A9P6BYB9"/>
<dbReference type="Proteomes" id="UP000807342">
    <property type="component" value="Unassembled WGS sequence"/>
</dbReference>
<reference evidence="2" key="1">
    <citation type="submission" date="2020-11" db="EMBL/GenBank/DDBJ databases">
        <authorList>
            <consortium name="DOE Joint Genome Institute"/>
            <person name="Ahrendt S."/>
            <person name="Riley R."/>
            <person name="Andreopoulos W."/>
            <person name="Labutti K."/>
            <person name="Pangilinan J."/>
            <person name="Ruiz-Duenas F.J."/>
            <person name="Barrasa J.M."/>
            <person name="Sanchez-Garcia M."/>
            <person name="Camarero S."/>
            <person name="Miyauchi S."/>
            <person name="Serrano A."/>
            <person name="Linde D."/>
            <person name="Babiker R."/>
            <person name="Drula E."/>
            <person name="Ayuso-Fernandez I."/>
            <person name="Pacheco R."/>
            <person name="Padilla G."/>
            <person name="Ferreira P."/>
            <person name="Barriuso J."/>
            <person name="Kellner H."/>
            <person name="Castanera R."/>
            <person name="Alfaro M."/>
            <person name="Ramirez L."/>
            <person name="Pisabarro A.G."/>
            <person name="Kuo A."/>
            <person name="Tritt A."/>
            <person name="Lipzen A."/>
            <person name="He G."/>
            <person name="Yan M."/>
            <person name="Ng V."/>
            <person name="Cullen D."/>
            <person name="Martin F."/>
            <person name="Rosso M.-N."/>
            <person name="Henrissat B."/>
            <person name="Hibbett D."/>
            <person name="Martinez A.T."/>
            <person name="Grigoriev I.V."/>
        </authorList>
    </citation>
    <scope>NUCLEOTIDE SEQUENCE</scope>
    <source>
        <strain evidence="2">MF-IS2</strain>
    </source>
</reference>
<evidence type="ECO:0000313" key="2">
    <source>
        <dbReference type="EMBL" id="KAF9444981.1"/>
    </source>
</evidence>
<gene>
    <name evidence="2" type="ORF">P691DRAFT_785838</name>
</gene>
<comment type="caution">
    <text evidence="2">The sequence shown here is derived from an EMBL/GenBank/DDBJ whole genome shotgun (WGS) entry which is preliminary data.</text>
</comment>
<name>A0A9P6BYB9_9AGAR</name>
<dbReference type="EMBL" id="MU151333">
    <property type="protein sequence ID" value="KAF9444981.1"/>
    <property type="molecule type" value="Genomic_DNA"/>
</dbReference>
<feature type="compositionally biased region" description="Gly residues" evidence="1">
    <location>
        <begin position="299"/>
        <end position="312"/>
    </location>
</feature>
<proteinExistence type="predicted"/>
<accession>A0A9P6BYB9</accession>
<feature type="region of interest" description="Disordered" evidence="1">
    <location>
        <begin position="291"/>
        <end position="312"/>
    </location>
</feature>
<protein>
    <submittedName>
        <fullName evidence="2">Uncharacterized protein</fullName>
    </submittedName>
</protein>
<keyword evidence="3" id="KW-1185">Reference proteome</keyword>
<evidence type="ECO:0000313" key="3">
    <source>
        <dbReference type="Proteomes" id="UP000807342"/>
    </source>
</evidence>
<sequence length="312" mass="34438">MSAPRHFIVARLSCATRTSFEKGHNPPLPPMPLPSSPTCSSCLKIDACHFGEVQYLHVGPNNLNSLYGAYSHHYLFPADRTVCSDLPDKNHHSFPHPLPPPNAKSGPPSTTVMHTSTLYPVWQAGEREKEKRYRSTDRKESLPYPAQPLKAQTKHMENRFSGNGDNLSESMKNDGFSSDLRQQKTTLPDGHRSLCYNVSHPGNSSCCISRNGTAVTTMNVYGVCTPESNKLMKQLTVPRYTENGYFGQLVDDSATTRVKCTGLAQRTCSIQREAFAGFACMLKARNGRGHDRDYHPRRGVGGPLGGDGLRGM</sequence>
<organism evidence="2 3">
    <name type="scientific">Macrolepiota fuliginosa MF-IS2</name>
    <dbReference type="NCBI Taxonomy" id="1400762"/>
    <lineage>
        <taxon>Eukaryota</taxon>
        <taxon>Fungi</taxon>
        <taxon>Dikarya</taxon>
        <taxon>Basidiomycota</taxon>
        <taxon>Agaricomycotina</taxon>
        <taxon>Agaricomycetes</taxon>
        <taxon>Agaricomycetidae</taxon>
        <taxon>Agaricales</taxon>
        <taxon>Agaricineae</taxon>
        <taxon>Agaricaceae</taxon>
        <taxon>Macrolepiota</taxon>
    </lineage>
</organism>